<proteinExistence type="predicted"/>
<dbReference type="KEGG" id="ccas:EIB73_00335"/>
<keyword evidence="2" id="KW-1185">Reference proteome</keyword>
<evidence type="ECO:0008006" key="3">
    <source>
        <dbReference type="Google" id="ProtNLM"/>
    </source>
</evidence>
<dbReference type="AlphaFoldDB" id="A0A3G8XEB7"/>
<gene>
    <name evidence="1" type="ORF">EIB73_00335</name>
</gene>
<evidence type="ECO:0000313" key="1">
    <source>
        <dbReference type="EMBL" id="AZI31712.1"/>
    </source>
</evidence>
<dbReference type="EMBL" id="CP034159">
    <property type="protein sequence ID" value="AZI31712.1"/>
    <property type="molecule type" value="Genomic_DNA"/>
</dbReference>
<dbReference type="RefSeq" id="WP_125021531.1">
    <property type="nucleotide sequence ID" value="NZ_CP034159.1"/>
</dbReference>
<name>A0A3G8XEB7_9FLAO</name>
<dbReference type="Proteomes" id="UP000270185">
    <property type="component" value="Chromosome"/>
</dbReference>
<evidence type="ECO:0000313" key="2">
    <source>
        <dbReference type="Proteomes" id="UP000270185"/>
    </source>
</evidence>
<reference evidence="2" key="1">
    <citation type="submission" date="2018-11" db="EMBL/GenBank/DDBJ databases">
        <title>Proposal to divide the Flavobacteriaceae and reorganize its genera based on Amino Acid Identity values calculated from whole genome sequences.</title>
        <authorList>
            <person name="Nicholson A.C."/>
            <person name="Gulvik C.A."/>
            <person name="Whitney A.M."/>
            <person name="Humrighouse B.W."/>
            <person name="Bell M."/>
            <person name="Holmes B."/>
            <person name="Steigerwalt A.G."/>
            <person name="Villarma A."/>
            <person name="Sheth M."/>
            <person name="Batra D."/>
            <person name="Pryor J."/>
            <person name="Bernardet J.-F."/>
            <person name="Hugo C."/>
            <person name="Kampfer P."/>
            <person name="Newman J.D."/>
            <person name="McQuiston J.R."/>
        </authorList>
    </citation>
    <scope>NUCLEOTIDE SEQUENCE [LARGE SCALE GENOMIC DNA]</scope>
    <source>
        <strain evidence="2">G0081</strain>
    </source>
</reference>
<organism evidence="1 2">
    <name type="scientific">Kaistella carnis</name>
    <dbReference type="NCBI Taxonomy" id="1241979"/>
    <lineage>
        <taxon>Bacteria</taxon>
        <taxon>Pseudomonadati</taxon>
        <taxon>Bacteroidota</taxon>
        <taxon>Flavobacteriia</taxon>
        <taxon>Flavobacteriales</taxon>
        <taxon>Weeksellaceae</taxon>
        <taxon>Chryseobacterium group</taxon>
        <taxon>Kaistella</taxon>
    </lineage>
</organism>
<dbReference type="PROSITE" id="PS51257">
    <property type="entry name" value="PROKAR_LIPOPROTEIN"/>
    <property type="match status" value="1"/>
</dbReference>
<sequence length="188" mass="21762">MNKILVTVLILLFVSIISCKENVNYEKELTKVDNGITDSLNALKMAEYKKIKLECVGEEFSASKRVNEEKNLSITFDKKFVNFSIDSTEFVHQNIQFPKELGYESFLFVNKNDKIIILDFFLENGANIYAYRYHENELKFLGQKEIILDEDEENEKTFSVEQIEDGVIVSLGKNIKNLHFNDTVPQSV</sequence>
<protein>
    <recommendedName>
        <fullName evidence="3">Lipoprotein</fullName>
    </recommendedName>
</protein>
<accession>A0A3G8XEB7</accession>